<dbReference type="EMBL" id="CABVLZ010000001">
    <property type="protein sequence ID" value="VVU94594.1"/>
    <property type="molecule type" value="Genomic_DNA"/>
</dbReference>
<evidence type="ECO:0000313" key="1">
    <source>
        <dbReference type="EMBL" id="VVU94594.1"/>
    </source>
</evidence>
<name>A0A5E8CIU9_9ZZZZ</name>
<accession>A0A5E8CIU9</accession>
<gene>
    <name evidence="1" type="ORF">CPAV1605_319</name>
</gene>
<protein>
    <submittedName>
        <fullName evidence="1">Uncharacterized protein</fullName>
    </submittedName>
</protein>
<sequence length="128" mass="16016">MKTRLQKRNDRKLKYFYTRLKNQYWMDGKRYCNEGYRLKLRNVNFYLKDRCDGVIFHNYNDYIGNYTCPETRAMTEYKAREFKQKLKRNRYAILKEKPRTRSMTKLLLKFHRVNFGYNDNSIYYLKLK</sequence>
<dbReference type="AlphaFoldDB" id="A0A5E8CIU9"/>
<proteinExistence type="predicted"/>
<reference evidence="1" key="1">
    <citation type="submission" date="2019-09" db="EMBL/GenBank/DDBJ databases">
        <authorList>
            <person name="Needham M D."/>
        </authorList>
    </citation>
    <scope>NUCLEOTIDE SEQUENCE</scope>
</reference>
<organism evidence="1">
    <name type="scientific">seawater metagenome</name>
    <dbReference type="NCBI Taxonomy" id="1561972"/>
    <lineage>
        <taxon>unclassified sequences</taxon>
        <taxon>metagenomes</taxon>
        <taxon>ecological metagenomes</taxon>
    </lineage>
</organism>